<dbReference type="GO" id="GO:0016779">
    <property type="term" value="F:nucleotidyltransferase activity"/>
    <property type="evidence" value="ECO:0007669"/>
    <property type="project" value="UniProtKB-KW"/>
</dbReference>
<comment type="caution">
    <text evidence="4">The sequence shown here is derived from an EMBL/GenBank/DDBJ whole genome shotgun (WGS) entry which is preliminary data.</text>
</comment>
<dbReference type="Gene3D" id="3.90.550.10">
    <property type="entry name" value="Spore Coat Polysaccharide Biosynthesis Protein SpsA, Chain A"/>
    <property type="match status" value="1"/>
</dbReference>
<dbReference type="Pfam" id="PF12804">
    <property type="entry name" value="NTP_transf_3"/>
    <property type="match status" value="1"/>
</dbReference>
<reference evidence="4 5" key="1">
    <citation type="submission" date="2019-07" db="EMBL/GenBank/DDBJ databases">
        <title>Genomic Encyclopedia of Archaeal and Bacterial Type Strains, Phase II (KMG-II): from individual species to whole genera.</title>
        <authorList>
            <person name="Goeker M."/>
        </authorList>
    </citation>
    <scope>NUCLEOTIDE SEQUENCE [LARGE SCALE GENOMIC DNA]</scope>
    <source>
        <strain evidence="4 5">DSM 46842</strain>
    </source>
</reference>
<accession>A0A5S5CX65</accession>
<keyword evidence="2" id="KW-0548">Nucleotidyltransferase</keyword>
<name>A0A5S5CX65_9ACTN</name>
<dbReference type="AlphaFoldDB" id="A0A5S5CX65"/>
<keyword evidence="5" id="KW-1185">Reference proteome</keyword>
<evidence type="ECO:0000259" key="3">
    <source>
        <dbReference type="Pfam" id="PF12804"/>
    </source>
</evidence>
<organism evidence="4 5">
    <name type="scientific">Blastococcus xanthinilyticus</name>
    <dbReference type="NCBI Taxonomy" id="1564164"/>
    <lineage>
        <taxon>Bacteria</taxon>
        <taxon>Bacillati</taxon>
        <taxon>Actinomycetota</taxon>
        <taxon>Actinomycetes</taxon>
        <taxon>Geodermatophilales</taxon>
        <taxon>Geodermatophilaceae</taxon>
        <taxon>Blastococcus</taxon>
    </lineage>
</organism>
<dbReference type="PANTHER" id="PTHR43584">
    <property type="entry name" value="NUCLEOTIDYL TRANSFERASE"/>
    <property type="match status" value="1"/>
</dbReference>
<sequence length="278" mass="30127">MSVRTGDHVFDPVRRGLSPYLTRTPAGRQSASSVQVIILAAGMGTRLGRQEPKPLTRLTDGRSIMQRQLEGLRAVLGAEVSITAVVGFRKDLIMDAAPDLTFAYNPDFAVTNTSKSLLRGLRSTREGGVLWLNGDVVFDPAVLEQTLPQLAADQSFVCVDTNTVAEEEVKYTLDEDGCIRELSKTVRGGLGEAVGINYVSAADKATLMEHLDSCSHEDYFERGIETAITERGLRVRPVDISGYDAVEVDFEDDLARANSLLGGRAPDMDAPNIVADIV</sequence>
<keyword evidence="1" id="KW-0808">Transferase</keyword>
<evidence type="ECO:0000313" key="5">
    <source>
        <dbReference type="Proteomes" id="UP000322499"/>
    </source>
</evidence>
<feature type="domain" description="MobA-like NTP transferase" evidence="3">
    <location>
        <begin position="36"/>
        <end position="166"/>
    </location>
</feature>
<evidence type="ECO:0000313" key="4">
    <source>
        <dbReference type="EMBL" id="TYP86949.1"/>
    </source>
</evidence>
<protein>
    <submittedName>
        <fullName evidence="4">Choline kinase</fullName>
    </submittedName>
</protein>
<dbReference type="SUPFAM" id="SSF53448">
    <property type="entry name" value="Nucleotide-diphospho-sugar transferases"/>
    <property type="match status" value="1"/>
</dbReference>
<dbReference type="InterPro" id="IPR025877">
    <property type="entry name" value="MobA-like_NTP_Trfase"/>
</dbReference>
<evidence type="ECO:0000256" key="1">
    <source>
        <dbReference type="ARBA" id="ARBA00022679"/>
    </source>
</evidence>
<dbReference type="InterPro" id="IPR029044">
    <property type="entry name" value="Nucleotide-diphossugar_trans"/>
</dbReference>
<proteinExistence type="predicted"/>
<dbReference type="CDD" id="cd02523">
    <property type="entry name" value="PC_cytidylyltransferase"/>
    <property type="match status" value="1"/>
</dbReference>
<dbReference type="InterPro" id="IPR050065">
    <property type="entry name" value="GlmU-like"/>
</dbReference>
<dbReference type="Proteomes" id="UP000322499">
    <property type="component" value="Unassembled WGS sequence"/>
</dbReference>
<dbReference type="EMBL" id="VNHW01000008">
    <property type="protein sequence ID" value="TYP86949.1"/>
    <property type="molecule type" value="Genomic_DNA"/>
</dbReference>
<evidence type="ECO:0000256" key="2">
    <source>
        <dbReference type="ARBA" id="ARBA00022695"/>
    </source>
</evidence>
<gene>
    <name evidence="4" type="ORF">BD833_108236</name>
</gene>
<keyword evidence="4" id="KW-0418">Kinase</keyword>
<dbReference type="PANTHER" id="PTHR43584:SF8">
    <property type="entry name" value="N-ACETYLMURAMATE ALPHA-1-PHOSPHATE URIDYLYLTRANSFERASE"/>
    <property type="match status" value="1"/>
</dbReference>
<dbReference type="GO" id="GO:0016301">
    <property type="term" value="F:kinase activity"/>
    <property type="evidence" value="ECO:0007669"/>
    <property type="project" value="UniProtKB-KW"/>
</dbReference>